<dbReference type="Proteomes" id="UP000234681">
    <property type="component" value="Chromosome 10"/>
</dbReference>
<sequence length="75" mass="8191">MDPGRLEIPAQLAALLERAEGHQARLTGSITESLPPEVPVRPSLTLPPDIDQFPFSSFVSTSFQKPFLPRPGQPL</sequence>
<dbReference type="AlphaFoldDB" id="A6HKR3"/>
<gene>
    <name evidence="1" type="ORF">rCG_35308</name>
</gene>
<reference evidence="1 2" key="1">
    <citation type="submission" date="2005-07" db="EMBL/GenBank/DDBJ databases">
        <authorList>
            <person name="Mural R.J."/>
            <person name="Li P.W."/>
            <person name="Adams M.D."/>
            <person name="Amanatides P.G."/>
            <person name="Baden-Tillson H."/>
            <person name="Barnstead M."/>
            <person name="Chin S.H."/>
            <person name="Dew I."/>
            <person name="Evans C.A."/>
            <person name="Ferriera S."/>
            <person name="Flanigan M."/>
            <person name="Fosler C."/>
            <person name="Glodek A."/>
            <person name="Gu Z."/>
            <person name="Holt R.A."/>
            <person name="Jennings D."/>
            <person name="Kraft C.L."/>
            <person name="Lu F."/>
            <person name="Nguyen T."/>
            <person name="Nusskern D.R."/>
            <person name="Pfannkoch C.M."/>
            <person name="Sitter C."/>
            <person name="Sutton G.G."/>
            <person name="Venter J.C."/>
            <person name="Wang Z."/>
            <person name="Woodage T."/>
            <person name="Zheng X.H."/>
            <person name="Zhong F."/>
        </authorList>
    </citation>
    <scope>NUCLEOTIDE SEQUENCE [LARGE SCALE GENOMIC DNA]</scope>
    <source>
        <strain>BN</strain>
        <strain evidence="2">Sprague-Dawley</strain>
    </source>
</reference>
<dbReference type="InterPro" id="IPR051567">
    <property type="entry name" value="Unconventional_Myosin_ATPase"/>
</dbReference>
<name>A6HKR3_RAT</name>
<dbReference type="PANTHER" id="PTHR22692:SF16">
    <property type="entry name" value="MYOSIN XVB"/>
    <property type="match status" value="1"/>
</dbReference>
<feature type="non-terminal residue" evidence="1">
    <location>
        <position position="75"/>
    </location>
</feature>
<accession>A6HKR3</accession>
<dbReference type="EMBL" id="CH473948">
    <property type="protein sequence ID" value="EDM06618.1"/>
    <property type="molecule type" value="Genomic_DNA"/>
</dbReference>
<evidence type="ECO:0000313" key="2">
    <source>
        <dbReference type="Proteomes" id="UP000234681"/>
    </source>
</evidence>
<organism evidence="1 2">
    <name type="scientific">Rattus norvegicus</name>
    <name type="common">Rat</name>
    <dbReference type="NCBI Taxonomy" id="10116"/>
    <lineage>
        <taxon>Eukaryota</taxon>
        <taxon>Metazoa</taxon>
        <taxon>Chordata</taxon>
        <taxon>Craniata</taxon>
        <taxon>Vertebrata</taxon>
        <taxon>Euteleostomi</taxon>
        <taxon>Mammalia</taxon>
        <taxon>Eutheria</taxon>
        <taxon>Euarchontoglires</taxon>
        <taxon>Glires</taxon>
        <taxon>Rodentia</taxon>
        <taxon>Myomorpha</taxon>
        <taxon>Muroidea</taxon>
        <taxon>Muridae</taxon>
        <taxon>Murinae</taxon>
        <taxon>Rattus</taxon>
    </lineage>
</organism>
<proteinExistence type="predicted"/>
<protein>
    <submittedName>
        <fullName evidence="1">RCG35308</fullName>
    </submittedName>
</protein>
<dbReference type="PANTHER" id="PTHR22692">
    <property type="entry name" value="MYOSIN VII, XV"/>
    <property type="match status" value="1"/>
</dbReference>
<evidence type="ECO:0000313" key="1">
    <source>
        <dbReference type="EMBL" id="EDM06618.1"/>
    </source>
</evidence>